<dbReference type="EMBL" id="PEWY01000013">
    <property type="protein sequence ID" value="PIU37499.1"/>
    <property type="molecule type" value="Genomic_DNA"/>
</dbReference>
<proteinExistence type="predicted"/>
<gene>
    <name evidence="1" type="ORF">COT02_00525</name>
</gene>
<evidence type="ECO:0000313" key="2">
    <source>
        <dbReference type="Proteomes" id="UP000230184"/>
    </source>
</evidence>
<sequence>METYSTTDIIKIMREREMSTFSLDDFGRLLNINNQNSLYKKIQRLEKKEIIKKLIKGKYLFIFNKTDDFKIANYIYQPSYISLESALSFYGIITGFSYKITSITVKKSRSYIIDEKDYLYSHINQDLFWGYEKKEDFLIAEKEKALVDLIYFYSKGLRGFDREDLDISEINKKKLILYAKKFNNKKTLSIIKNEIL</sequence>
<reference evidence="2" key="1">
    <citation type="submission" date="2017-09" db="EMBL/GenBank/DDBJ databases">
        <title>Depth-based differentiation of microbial function through sediment-hosted aquifers and enrichment of novel symbionts in the deep terrestrial subsurface.</title>
        <authorList>
            <person name="Probst A.J."/>
            <person name="Ladd B."/>
            <person name="Jarett J.K."/>
            <person name="Geller-Mcgrath D.E."/>
            <person name="Sieber C.M.K."/>
            <person name="Emerson J.B."/>
            <person name="Anantharaman K."/>
            <person name="Thomas B.C."/>
            <person name="Malmstrom R."/>
            <person name="Stieglmeier M."/>
            <person name="Klingl A."/>
            <person name="Woyke T."/>
            <person name="Ryan C.M."/>
            <person name="Banfield J.F."/>
        </authorList>
    </citation>
    <scope>NUCLEOTIDE SEQUENCE [LARGE SCALE GENOMIC DNA]</scope>
</reference>
<organism evidence="1 2">
    <name type="scientific">Candidatus Roizmanbacteria bacterium CG07_land_8_20_14_0_80_34_15</name>
    <dbReference type="NCBI Taxonomy" id="1974849"/>
    <lineage>
        <taxon>Bacteria</taxon>
        <taxon>Candidatus Roizmaniibacteriota</taxon>
    </lineage>
</organism>
<protein>
    <recommendedName>
        <fullName evidence="3">AbiEi antitoxin C-terminal domain-containing protein</fullName>
    </recommendedName>
</protein>
<evidence type="ECO:0000313" key="1">
    <source>
        <dbReference type="EMBL" id="PIU37499.1"/>
    </source>
</evidence>
<dbReference type="Proteomes" id="UP000230184">
    <property type="component" value="Unassembled WGS sequence"/>
</dbReference>
<accession>A0A2M6YVH3</accession>
<comment type="caution">
    <text evidence="1">The sequence shown here is derived from an EMBL/GenBank/DDBJ whole genome shotgun (WGS) entry which is preliminary data.</text>
</comment>
<name>A0A2M6YVH3_9BACT</name>
<dbReference type="AlphaFoldDB" id="A0A2M6YVH3"/>
<evidence type="ECO:0008006" key="3">
    <source>
        <dbReference type="Google" id="ProtNLM"/>
    </source>
</evidence>